<comment type="subcellular location">
    <subcellularLocation>
        <location evidence="1">Membrane</location>
        <topology evidence="1">Single-pass type IV membrane protein</topology>
    </subcellularLocation>
</comment>
<evidence type="ECO:0000259" key="6">
    <source>
        <dbReference type="PROSITE" id="PS50202"/>
    </source>
</evidence>
<keyword evidence="8" id="KW-1185">Reference proteome</keyword>
<evidence type="ECO:0000256" key="3">
    <source>
        <dbReference type="ARBA" id="ARBA00022692"/>
    </source>
</evidence>
<evidence type="ECO:0000256" key="2">
    <source>
        <dbReference type="ARBA" id="ARBA00008932"/>
    </source>
</evidence>
<keyword evidence="5" id="KW-0472">Membrane</keyword>
<keyword evidence="4" id="KW-1133">Transmembrane helix</keyword>
<dbReference type="GO" id="GO:0005886">
    <property type="term" value="C:plasma membrane"/>
    <property type="evidence" value="ECO:0007669"/>
    <property type="project" value="TreeGrafter"/>
</dbReference>
<dbReference type="PANTHER" id="PTHR10809">
    <property type="entry name" value="VESICLE-ASSOCIATED MEMBRANE PROTEIN-ASSOCIATED PROTEIN"/>
    <property type="match status" value="1"/>
</dbReference>
<dbReference type="GO" id="GO:0090158">
    <property type="term" value="P:endoplasmic reticulum membrane organization"/>
    <property type="evidence" value="ECO:0007669"/>
    <property type="project" value="TreeGrafter"/>
</dbReference>
<dbReference type="InterPro" id="IPR013783">
    <property type="entry name" value="Ig-like_fold"/>
</dbReference>
<dbReference type="PANTHER" id="PTHR10809:SF6">
    <property type="entry name" value="AT11025P-RELATED"/>
    <property type="match status" value="1"/>
</dbReference>
<protein>
    <recommendedName>
        <fullName evidence="6">MSP domain-containing protein</fullName>
    </recommendedName>
</protein>
<keyword evidence="3" id="KW-0812">Transmembrane</keyword>
<accession>A0AAV5FJG9</accession>
<evidence type="ECO:0000256" key="4">
    <source>
        <dbReference type="ARBA" id="ARBA00022989"/>
    </source>
</evidence>
<dbReference type="PROSITE" id="PS50202">
    <property type="entry name" value="MSP"/>
    <property type="match status" value="1"/>
</dbReference>
<comment type="caution">
    <text evidence="7">The sequence shown here is derived from an EMBL/GenBank/DDBJ whole genome shotgun (WGS) entry which is preliminary data.</text>
</comment>
<dbReference type="InterPro" id="IPR000535">
    <property type="entry name" value="MSP_dom"/>
</dbReference>
<evidence type="ECO:0000313" key="7">
    <source>
        <dbReference type="EMBL" id="GJN34939.1"/>
    </source>
</evidence>
<dbReference type="AlphaFoldDB" id="A0AAV5FJG9"/>
<dbReference type="InterPro" id="IPR016763">
    <property type="entry name" value="VAP"/>
</dbReference>
<comment type="similarity">
    <text evidence="2">Belongs to the VAMP-associated protein (VAP) (TC 9.B.17) family.</text>
</comment>
<feature type="domain" description="MSP" evidence="6">
    <location>
        <begin position="8"/>
        <end position="128"/>
    </location>
</feature>
<dbReference type="SUPFAM" id="SSF49354">
    <property type="entry name" value="PapD-like"/>
    <property type="match status" value="1"/>
</dbReference>
<dbReference type="Proteomes" id="UP001054889">
    <property type="component" value="Unassembled WGS sequence"/>
</dbReference>
<name>A0AAV5FJG9_ELECO</name>
<dbReference type="InterPro" id="IPR008962">
    <property type="entry name" value="PapD-like_sf"/>
</dbReference>
<gene>
    <name evidence="7" type="primary">gb23651</name>
    <name evidence="7" type="ORF">PR202_gb23651</name>
</gene>
<evidence type="ECO:0000313" key="8">
    <source>
        <dbReference type="Proteomes" id="UP001054889"/>
    </source>
</evidence>
<evidence type="ECO:0000256" key="5">
    <source>
        <dbReference type="ARBA" id="ARBA00023136"/>
    </source>
</evidence>
<dbReference type="Pfam" id="PF00635">
    <property type="entry name" value="Motile_Sperm"/>
    <property type="match status" value="1"/>
</dbReference>
<organism evidence="7 8">
    <name type="scientific">Eleusine coracana subsp. coracana</name>
    <dbReference type="NCBI Taxonomy" id="191504"/>
    <lineage>
        <taxon>Eukaryota</taxon>
        <taxon>Viridiplantae</taxon>
        <taxon>Streptophyta</taxon>
        <taxon>Embryophyta</taxon>
        <taxon>Tracheophyta</taxon>
        <taxon>Spermatophyta</taxon>
        <taxon>Magnoliopsida</taxon>
        <taxon>Liliopsida</taxon>
        <taxon>Poales</taxon>
        <taxon>Poaceae</taxon>
        <taxon>PACMAD clade</taxon>
        <taxon>Chloridoideae</taxon>
        <taxon>Cynodonteae</taxon>
        <taxon>Eleusininae</taxon>
        <taxon>Eleusine</taxon>
    </lineage>
</organism>
<reference evidence="7" key="1">
    <citation type="journal article" date="2018" name="DNA Res.">
        <title>Multiple hybrid de novo genome assembly of finger millet, an orphan allotetraploid crop.</title>
        <authorList>
            <person name="Hatakeyama M."/>
            <person name="Aluri S."/>
            <person name="Balachadran M.T."/>
            <person name="Sivarajan S.R."/>
            <person name="Patrignani A."/>
            <person name="Gruter S."/>
            <person name="Poveda L."/>
            <person name="Shimizu-Inatsugi R."/>
            <person name="Baeten J."/>
            <person name="Francoijs K.J."/>
            <person name="Nataraja K.N."/>
            <person name="Reddy Y.A.N."/>
            <person name="Phadnis S."/>
            <person name="Ravikumar R.L."/>
            <person name="Schlapbach R."/>
            <person name="Sreeman S.M."/>
            <person name="Shimizu K.K."/>
        </authorList>
    </citation>
    <scope>NUCLEOTIDE SEQUENCE</scope>
</reference>
<sequence length="136" mass="15189">MINGLEDMIGVQPLETRVHFELNKQISCSIQVANGTDDYFAFSVSRCSLRPYNIYPSTGIVRPRSNFSIIIALQPLKKAPVEEQCKDEFTVQSTRVEECLEATDITGDIFHEGPGRVVDQVDFTVVLVVPPLSGDW</sequence>
<dbReference type="GO" id="GO:0061817">
    <property type="term" value="P:endoplasmic reticulum-plasma membrane tethering"/>
    <property type="evidence" value="ECO:0007669"/>
    <property type="project" value="TreeGrafter"/>
</dbReference>
<dbReference type="EMBL" id="BQKI01000086">
    <property type="protein sequence ID" value="GJN34939.1"/>
    <property type="molecule type" value="Genomic_DNA"/>
</dbReference>
<reference evidence="7" key="2">
    <citation type="submission" date="2021-12" db="EMBL/GenBank/DDBJ databases">
        <title>Resequencing data analysis of finger millet.</title>
        <authorList>
            <person name="Hatakeyama M."/>
            <person name="Aluri S."/>
            <person name="Balachadran M.T."/>
            <person name="Sivarajan S.R."/>
            <person name="Poveda L."/>
            <person name="Shimizu-Inatsugi R."/>
            <person name="Schlapbach R."/>
            <person name="Sreeman S.M."/>
            <person name="Shimizu K.K."/>
        </authorList>
    </citation>
    <scope>NUCLEOTIDE SEQUENCE</scope>
</reference>
<dbReference type="GO" id="GO:0005789">
    <property type="term" value="C:endoplasmic reticulum membrane"/>
    <property type="evidence" value="ECO:0007669"/>
    <property type="project" value="InterPro"/>
</dbReference>
<proteinExistence type="inferred from homology"/>
<dbReference type="Gene3D" id="2.60.40.10">
    <property type="entry name" value="Immunoglobulins"/>
    <property type="match status" value="1"/>
</dbReference>
<evidence type="ECO:0000256" key="1">
    <source>
        <dbReference type="ARBA" id="ARBA00004211"/>
    </source>
</evidence>